<keyword evidence="1" id="KW-0812">Transmembrane</keyword>
<reference evidence="2 3" key="1">
    <citation type="submission" date="2022-06" db="EMBL/GenBank/DDBJ databases">
        <title>Halogeometricum sp. a new haloarchaeum isolate from saline soil.</title>
        <authorList>
            <person name="Strakova D."/>
            <person name="Galisteo C."/>
            <person name="Sanchez-Porro C."/>
            <person name="Ventosa A."/>
        </authorList>
    </citation>
    <scope>NUCLEOTIDE SEQUENCE [LARGE SCALE GENOMIC DNA]</scope>
    <source>
        <strain evidence="3">S3BR25-2</strain>
    </source>
</reference>
<protein>
    <submittedName>
        <fullName evidence="2">Uncharacterized protein</fullName>
    </submittedName>
</protein>
<evidence type="ECO:0000313" key="2">
    <source>
        <dbReference type="EMBL" id="MDS0294129.1"/>
    </source>
</evidence>
<dbReference type="EMBL" id="JAMQOQ010000002">
    <property type="protein sequence ID" value="MDS0294129.1"/>
    <property type="molecule type" value="Genomic_DNA"/>
</dbReference>
<name>A0ABU2G1K9_9EURY</name>
<feature type="transmembrane region" description="Helical" evidence="1">
    <location>
        <begin position="75"/>
        <end position="93"/>
    </location>
</feature>
<evidence type="ECO:0000256" key="1">
    <source>
        <dbReference type="SAM" id="Phobius"/>
    </source>
</evidence>
<accession>A0ABU2G1K9</accession>
<dbReference type="RefSeq" id="WP_310927973.1">
    <property type="nucleotide sequence ID" value="NZ_JAMQOQ010000002.1"/>
</dbReference>
<feature type="transmembrane region" description="Helical" evidence="1">
    <location>
        <begin position="20"/>
        <end position="39"/>
    </location>
</feature>
<keyword evidence="1" id="KW-0472">Membrane</keyword>
<sequence length="135" mass="13882">MSHLPRAARTSLKTEAWTSAGAAAVFFVFGGLHVALFGLSPTTLLTASLVPVPLGAQFALGQSSRRVVEVMTNRGVRFLFTLSFSLSLVFLALGGAPGVRLGVVSFLLGVGAGNYYLYAVAGVEYAGEEGGVSAA</sequence>
<feature type="transmembrane region" description="Helical" evidence="1">
    <location>
        <begin position="99"/>
        <end position="118"/>
    </location>
</feature>
<comment type="caution">
    <text evidence="2">The sequence shown here is derived from an EMBL/GenBank/DDBJ whole genome shotgun (WGS) entry which is preliminary data.</text>
</comment>
<keyword evidence="3" id="KW-1185">Reference proteome</keyword>
<dbReference type="Proteomes" id="UP001254813">
    <property type="component" value="Unassembled WGS sequence"/>
</dbReference>
<keyword evidence="1" id="KW-1133">Transmembrane helix</keyword>
<proteinExistence type="predicted"/>
<gene>
    <name evidence="2" type="ORF">NDI79_08085</name>
</gene>
<organism evidence="2 3">
    <name type="scientific">Halogeometricum luteum</name>
    <dbReference type="NCBI Taxonomy" id="2950537"/>
    <lineage>
        <taxon>Archaea</taxon>
        <taxon>Methanobacteriati</taxon>
        <taxon>Methanobacteriota</taxon>
        <taxon>Stenosarchaea group</taxon>
        <taxon>Halobacteria</taxon>
        <taxon>Halobacteriales</taxon>
        <taxon>Haloferacaceae</taxon>
        <taxon>Halogeometricum</taxon>
    </lineage>
</organism>
<evidence type="ECO:0000313" key="3">
    <source>
        <dbReference type="Proteomes" id="UP001254813"/>
    </source>
</evidence>